<feature type="transmembrane region" description="Helical" evidence="1">
    <location>
        <begin position="51"/>
        <end position="68"/>
    </location>
</feature>
<dbReference type="Proteomes" id="UP000225740">
    <property type="component" value="Unassembled WGS sequence"/>
</dbReference>
<dbReference type="RefSeq" id="WP_099263941.1">
    <property type="nucleotide sequence ID" value="NZ_NIZW01000035.1"/>
</dbReference>
<comment type="caution">
    <text evidence="2">The sequence shown here is derived from an EMBL/GenBank/DDBJ whole genome shotgun (WGS) entry which is preliminary data.</text>
</comment>
<protein>
    <recommendedName>
        <fullName evidence="4">DUF2834 domain-containing protein</fullName>
    </recommendedName>
</protein>
<feature type="transmembrane region" description="Helical" evidence="1">
    <location>
        <begin position="75"/>
        <end position="96"/>
    </location>
</feature>
<keyword evidence="3" id="KW-1185">Reference proteome</keyword>
<dbReference type="EMBL" id="NIZW01000035">
    <property type="protein sequence ID" value="PHQ31969.1"/>
    <property type="molecule type" value="Genomic_DNA"/>
</dbReference>
<keyword evidence="1" id="KW-0472">Membrane</keyword>
<keyword evidence="1" id="KW-0812">Transmembrane</keyword>
<dbReference type="OrthoDB" id="279522at2"/>
<dbReference type="AlphaFoldDB" id="A0A2G1VZX4"/>
<accession>A0A2G1VZX4</accession>
<reference evidence="2 3" key="1">
    <citation type="submission" date="2017-06" db="EMBL/GenBank/DDBJ databases">
        <title>Description of Rhodopirellula bahusiensis sp. nov.</title>
        <authorList>
            <person name="Kizina J."/>
            <person name="Harder J."/>
        </authorList>
    </citation>
    <scope>NUCLEOTIDE SEQUENCE [LARGE SCALE GENOMIC DNA]</scope>
    <source>
        <strain evidence="2 3">SWK21</strain>
    </source>
</reference>
<evidence type="ECO:0008006" key="4">
    <source>
        <dbReference type="Google" id="ProtNLM"/>
    </source>
</evidence>
<evidence type="ECO:0000256" key="1">
    <source>
        <dbReference type="SAM" id="Phobius"/>
    </source>
</evidence>
<name>A0A2G1VZX4_9BACT</name>
<organism evidence="2 3">
    <name type="scientific">Rhodopirellula bahusiensis</name>
    <dbReference type="NCBI Taxonomy" id="2014065"/>
    <lineage>
        <taxon>Bacteria</taxon>
        <taxon>Pseudomonadati</taxon>
        <taxon>Planctomycetota</taxon>
        <taxon>Planctomycetia</taxon>
        <taxon>Pirellulales</taxon>
        <taxon>Pirellulaceae</taxon>
        <taxon>Rhodopirellula</taxon>
    </lineage>
</organism>
<sequence>MNTLRVFLIFATVLIYVMTVLASVSQGINWPAVALNDLTALNWRSQFDTDFLIYLALGATWITWREGFTIKGHCFAFLSVFLGGMFSFPYLLLATYRTKGDPKKLLLGVHASPTTESKSSVE</sequence>
<evidence type="ECO:0000313" key="3">
    <source>
        <dbReference type="Proteomes" id="UP000225740"/>
    </source>
</evidence>
<proteinExistence type="predicted"/>
<keyword evidence="1" id="KW-1133">Transmembrane helix</keyword>
<gene>
    <name evidence="2" type="ORF">CEE69_28325</name>
</gene>
<evidence type="ECO:0000313" key="2">
    <source>
        <dbReference type="EMBL" id="PHQ31969.1"/>
    </source>
</evidence>
<dbReference type="GeneID" id="90611773"/>